<dbReference type="EMBL" id="JAKCXM010000392">
    <property type="protein sequence ID" value="KAJ0394677.1"/>
    <property type="molecule type" value="Genomic_DNA"/>
</dbReference>
<dbReference type="PANTHER" id="PTHR11923">
    <property type="entry name" value="SCAVENGER RECEPTOR CLASS B TYPE-1 SR-B1"/>
    <property type="match status" value="1"/>
</dbReference>
<dbReference type="GO" id="GO:0005737">
    <property type="term" value="C:cytoplasm"/>
    <property type="evidence" value="ECO:0007669"/>
    <property type="project" value="TreeGrafter"/>
</dbReference>
<dbReference type="Pfam" id="PF01130">
    <property type="entry name" value="CD36"/>
    <property type="match status" value="1"/>
</dbReference>
<keyword evidence="3 8" id="KW-0812">Transmembrane</keyword>
<evidence type="ECO:0000256" key="5">
    <source>
        <dbReference type="ARBA" id="ARBA00023136"/>
    </source>
</evidence>
<dbReference type="AlphaFoldDB" id="A0AAD5M4S6"/>
<evidence type="ECO:0000313" key="9">
    <source>
        <dbReference type="EMBL" id="KAJ0394677.1"/>
    </source>
</evidence>
<evidence type="ECO:0000256" key="6">
    <source>
        <dbReference type="ARBA" id="ARBA00023180"/>
    </source>
</evidence>
<name>A0AAD5M4S6_PYTIN</name>
<dbReference type="GO" id="GO:0005044">
    <property type="term" value="F:scavenger receptor activity"/>
    <property type="evidence" value="ECO:0007669"/>
    <property type="project" value="TreeGrafter"/>
</dbReference>
<dbReference type="PRINTS" id="PR01609">
    <property type="entry name" value="CD36FAMILY"/>
</dbReference>
<evidence type="ECO:0000313" key="10">
    <source>
        <dbReference type="Proteomes" id="UP001209570"/>
    </source>
</evidence>
<keyword evidence="4 8" id="KW-1133">Transmembrane helix</keyword>
<evidence type="ECO:0000256" key="3">
    <source>
        <dbReference type="ARBA" id="ARBA00022692"/>
    </source>
</evidence>
<evidence type="ECO:0000256" key="4">
    <source>
        <dbReference type="ARBA" id="ARBA00022989"/>
    </source>
</evidence>
<evidence type="ECO:0000256" key="8">
    <source>
        <dbReference type="SAM" id="Phobius"/>
    </source>
</evidence>
<dbReference type="Proteomes" id="UP001209570">
    <property type="component" value="Unassembled WGS sequence"/>
</dbReference>
<feature type="region of interest" description="Disordered" evidence="7">
    <location>
        <begin position="1"/>
        <end position="24"/>
    </location>
</feature>
<feature type="compositionally biased region" description="Basic and acidic residues" evidence="7">
    <location>
        <begin position="1"/>
        <end position="12"/>
    </location>
</feature>
<feature type="transmembrane region" description="Helical" evidence="8">
    <location>
        <begin position="680"/>
        <end position="703"/>
    </location>
</feature>
<keyword evidence="6" id="KW-0325">Glycoprotein</keyword>
<keyword evidence="10" id="KW-1185">Reference proteome</keyword>
<feature type="transmembrane region" description="Helical" evidence="8">
    <location>
        <begin position="35"/>
        <end position="58"/>
    </location>
</feature>
<protein>
    <recommendedName>
        <fullName evidence="11">Croquemort-like mating protein M82</fullName>
    </recommendedName>
</protein>
<reference evidence="9" key="1">
    <citation type="submission" date="2021-12" db="EMBL/GenBank/DDBJ databases">
        <title>Prjna785345.</title>
        <authorList>
            <person name="Rujirawat T."/>
            <person name="Krajaejun T."/>
        </authorList>
    </citation>
    <scope>NUCLEOTIDE SEQUENCE</scope>
    <source>
        <strain evidence="9">Pi057C3</strain>
    </source>
</reference>
<comment type="subcellular location">
    <subcellularLocation>
        <location evidence="1">Membrane</location>
    </subcellularLocation>
</comment>
<evidence type="ECO:0000256" key="1">
    <source>
        <dbReference type="ARBA" id="ARBA00004370"/>
    </source>
</evidence>
<dbReference type="PANTHER" id="PTHR11923:SF51">
    <property type="entry name" value="LYSOSOME MEMBRANE PROTEIN 2"/>
    <property type="match status" value="1"/>
</dbReference>
<dbReference type="InterPro" id="IPR002159">
    <property type="entry name" value="CD36_fam"/>
</dbReference>
<sequence length="724" mass="77797">MPDSFLEHHEKNATTPAQKYDSAEGARPRRCSPVVIGNTCIVVGALIMILAVVFGTVVPPVVTKTINDGVVVCSAKDVAKTAFTDAYGDCHDCTPFYFSLSMFNITNAREYLETGAKLRVQEVGPYAYRRREIRVDVAIAADGDSVSYKMYRYHTFDPAKSCAGCSDSDVITSWDVGYLNVISQAGGEVGFLRQLIKGTLWGLPLSPAEIDAVIKTNGTQIMRWVNGLNSNRPSAWKVVGSTVQPFLLTGLSAISSLDLSGFEYNGLFLQLPISDWAIGYPSLLAGLSLGSNYVFQCRGPGKLDEQCGTCLENDSCDASIWAGCKLCKLGKDVVQSANKVACGRIEKIYANAYGADEAKAFVAATCSGNCESLGLCAAPLPGAVEDSGFDYSQQPPPSEALATFVQRTGCHNKDEIAEYVQFHGLKTQPYWVELDSRRAPTLAEINGFAVYGNCARPTANMTCSDVIGNDGTSTRPGGATINGFPDSVATERILMYLEQAKQNITLVNSGEVVDDIDGIRLTRFSPPNDLLTMDNVKRKKGTGYPVDGVQPLAFNVGFLAYLSYPVFLFGDNSLLDGVEITMFDGQIATPSTLYETNGQLKRPYFDRYQTVVDIEPGTGKTMRARKRLQASYALAESTFSPGKPMSDVVWPTLASNVISPAYIGEESAVIKPSAVSDFKMIVGLLTSLLPVLIAGAIVGVAAVGGGLVYRRRALTAAAAALETF</sequence>
<comment type="similarity">
    <text evidence="2">Belongs to the CD36 family.</text>
</comment>
<evidence type="ECO:0000256" key="2">
    <source>
        <dbReference type="ARBA" id="ARBA00010532"/>
    </source>
</evidence>
<evidence type="ECO:0008006" key="11">
    <source>
        <dbReference type="Google" id="ProtNLM"/>
    </source>
</evidence>
<gene>
    <name evidence="9" type="ORF">P43SY_004160</name>
</gene>
<comment type="caution">
    <text evidence="9">The sequence shown here is derived from an EMBL/GenBank/DDBJ whole genome shotgun (WGS) entry which is preliminary data.</text>
</comment>
<organism evidence="9 10">
    <name type="scientific">Pythium insidiosum</name>
    <name type="common">Pythiosis disease agent</name>
    <dbReference type="NCBI Taxonomy" id="114742"/>
    <lineage>
        <taxon>Eukaryota</taxon>
        <taxon>Sar</taxon>
        <taxon>Stramenopiles</taxon>
        <taxon>Oomycota</taxon>
        <taxon>Peronosporomycetes</taxon>
        <taxon>Pythiales</taxon>
        <taxon>Pythiaceae</taxon>
        <taxon>Pythium</taxon>
    </lineage>
</organism>
<dbReference type="GO" id="GO:0016020">
    <property type="term" value="C:membrane"/>
    <property type="evidence" value="ECO:0007669"/>
    <property type="project" value="UniProtKB-SubCell"/>
</dbReference>
<keyword evidence="5 8" id="KW-0472">Membrane</keyword>
<evidence type="ECO:0000256" key="7">
    <source>
        <dbReference type="SAM" id="MobiDB-lite"/>
    </source>
</evidence>
<proteinExistence type="inferred from homology"/>
<accession>A0AAD5M4S6</accession>